<dbReference type="RefSeq" id="WP_168881201.1">
    <property type="nucleotide sequence ID" value="NZ_JABAIL010000001.1"/>
</dbReference>
<evidence type="ECO:0000259" key="1">
    <source>
        <dbReference type="Pfam" id="PF13524"/>
    </source>
</evidence>
<evidence type="ECO:0000313" key="2">
    <source>
        <dbReference type="EMBL" id="NLR90502.1"/>
    </source>
</evidence>
<dbReference type="AlphaFoldDB" id="A0A7X8SI15"/>
<accession>A0A7X8SI15</accession>
<reference evidence="2 3" key="1">
    <citation type="submission" date="2020-04" db="EMBL/GenBank/DDBJ databases">
        <title>Flammeovirga sp. SR4, a novel species isolated from seawater.</title>
        <authorList>
            <person name="Wang X."/>
        </authorList>
    </citation>
    <scope>NUCLEOTIDE SEQUENCE [LARGE SCALE GENOMIC DNA]</scope>
    <source>
        <strain evidence="2 3">SR4</strain>
    </source>
</reference>
<dbReference type="Proteomes" id="UP000585050">
    <property type="component" value="Unassembled WGS sequence"/>
</dbReference>
<feature type="domain" description="Spore protein YkvP/CgeB glycosyl transferase-like" evidence="1">
    <location>
        <begin position="184"/>
        <end position="329"/>
    </location>
</feature>
<keyword evidence="2" id="KW-0808">Transferase</keyword>
<keyword evidence="3" id="KW-1185">Reference proteome</keyword>
<evidence type="ECO:0000313" key="3">
    <source>
        <dbReference type="Proteomes" id="UP000585050"/>
    </source>
</evidence>
<sequence>MKILIIGSKKNNTTDYFYYNLLKEKGYNIKIFESHDIFNEFYYRNIFNKILFRLKLSNIYYKINVALKKIALNDYDIIWIFKGMEIYPSTISYLKNKTTAKIVNYNGDHPYIYESRGFGNKNVLNSIKLYDLHLSYSKEIQKNLINKFNVQCKWLPFGYEWSKVNQVYHDKKIGCFIGNPDNNRAQIIRQLTNNGIMMHLYGNNWIKHIKENKFIKIFPAVHNEEYLSTAQKYRFQLNIFRNQNKDSHNMRTFEMPAFGCISLNPYSKEQTSFFEENIECFYYNDNNDLISKAKHIINLSEEEAYKIKQNAYNKSISSNYKYSDRINILESYFNEII</sequence>
<protein>
    <submittedName>
        <fullName evidence="2">Glycosyltransferase</fullName>
    </submittedName>
</protein>
<dbReference type="GO" id="GO:0016740">
    <property type="term" value="F:transferase activity"/>
    <property type="evidence" value="ECO:0007669"/>
    <property type="project" value="UniProtKB-KW"/>
</dbReference>
<gene>
    <name evidence="2" type="ORF">HGP29_04755</name>
</gene>
<proteinExistence type="predicted"/>
<dbReference type="EMBL" id="JABAIL010000001">
    <property type="protein sequence ID" value="NLR90502.1"/>
    <property type="molecule type" value="Genomic_DNA"/>
</dbReference>
<dbReference type="Pfam" id="PF13524">
    <property type="entry name" value="Glyco_trans_1_2"/>
    <property type="match status" value="1"/>
</dbReference>
<dbReference type="InterPro" id="IPR055259">
    <property type="entry name" value="YkvP/CgeB_Glyco_trans-like"/>
</dbReference>
<organism evidence="2 3">
    <name type="scientific">Flammeovirga agarivorans</name>
    <dbReference type="NCBI Taxonomy" id="2726742"/>
    <lineage>
        <taxon>Bacteria</taxon>
        <taxon>Pseudomonadati</taxon>
        <taxon>Bacteroidota</taxon>
        <taxon>Cytophagia</taxon>
        <taxon>Cytophagales</taxon>
        <taxon>Flammeovirgaceae</taxon>
        <taxon>Flammeovirga</taxon>
    </lineage>
</organism>
<comment type="caution">
    <text evidence="2">The sequence shown here is derived from an EMBL/GenBank/DDBJ whole genome shotgun (WGS) entry which is preliminary data.</text>
</comment>
<name>A0A7X8SI15_9BACT</name>